<evidence type="ECO:0000313" key="1">
    <source>
        <dbReference type="EMBL" id="KAK8487022.1"/>
    </source>
</evidence>
<name>A0ABR2A2U9_9ROSI</name>
<dbReference type="EMBL" id="JBBPBN010000414">
    <property type="protein sequence ID" value="KAK8487022.1"/>
    <property type="molecule type" value="Genomic_DNA"/>
</dbReference>
<proteinExistence type="predicted"/>
<keyword evidence="2" id="KW-1185">Reference proteome</keyword>
<comment type="caution">
    <text evidence="1">The sequence shown here is derived from an EMBL/GenBank/DDBJ whole genome shotgun (WGS) entry which is preliminary data.</text>
</comment>
<protein>
    <submittedName>
        <fullName evidence="1">Uncharacterized protein</fullName>
    </submittedName>
</protein>
<gene>
    <name evidence="1" type="ORF">V6N11_068392</name>
</gene>
<dbReference type="Proteomes" id="UP001396334">
    <property type="component" value="Unassembled WGS sequence"/>
</dbReference>
<reference evidence="1 2" key="1">
    <citation type="journal article" date="2024" name="G3 (Bethesda)">
        <title>Genome assembly of Hibiscus sabdariffa L. provides insights into metabolisms of medicinal natural products.</title>
        <authorList>
            <person name="Kim T."/>
        </authorList>
    </citation>
    <scope>NUCLEOTIDE SEQUENCE [LARGE SCALE GENOMIC DNA]</scope>
    <source>
        <strain evidence="1">TK-2024</strain>
        <tissue evidence="1">Old leaves</tissue>
    </source>
</reference>
<organism evidence="1 2">
    <name type="scientific">Hibiscus sabdariffa</name>
    <name type="common">roselle</name>
    <dbReference type="NCBI Taxonomy" id="183260"/>
    <lineage>
        <taxon>Eukaryota</taxon>
        <taxon>Viridiplantae</taxon>
        <taxon>Streptophyta</taxon>
        <taxon>Embryophyta</taxon>
        <taxon>Tracheophyta</taxon>
        <taxon>Spermatophyta</taxon>
        <taxon>Magnoliopsida</taxon>
        <taxon>eudicotyledons</taxon>
        <taxon>Gunneridae</taxon>
        <taxon>Pentapetalae</taxon>
        <taxon>rosids</taxon>
        <taxon>malvids</taxon>
        <taxon>Malvales</taxon>
        <taxon>Malvaceae</taxon>
        <taxon>Malvoideae</taxon>
        <taxon>Hibiscus</taxon>
    </lineage>
</organism>
<accession>A0ABR2A2U9</accession>
<evidence type="ECO:0000313" key="2">
    <source>
        <dbReference type="Proteomes" id="UP001396334"/>
    </source>
</evidence>
<sequence>MLHFCATPCNYCGHFGSAICFGTLVEAGWDDVIDTLFLYCASSKSILADSAICYKITTRNNNERDDTKTRFNEHKHACMLHGKHYCTEMKRISPAPSEWPLRLSQKAADFVLARKQPDTQVKVGKAGW</sequence>